<feature type="compositionally biased region" description="Basic and acidic residues" evidence="2">
    <location>
        <begin position="503"/>
        <end position="512"/>
    </location>
</feature>
<feature type="compositionally biased region" description="Polar residues" evidence="2">
    <location>
        <begin position="216"/>
        <end position="229"/>
    </location>
</feature>
<dbReference type="OrthoDB" id="10044938at2759"/>
<dbReference type="GO" id="GO:0003723">
    <property type="term" value="F:RNA binding"/>
    <property type="evidence" value="ECO:0007669"/>
    <property type="project" value="UniProtKB-UniRule"/>
</dbReference>
<evidence type="ECO:0000256" key="1">
    <source>
        <dbReference type="PROSITE-ProRule" id="PRU00176"/>
    </source>
</evidence>
<evidence type="ECO:0000313" key="4">
    <source>
        <dbReference type="EMBL" id="QDS77855.1"/>
    </source>
</evidence>
<sequence>MSATPPQEAAEFRGNSHTPVSPKPSYFPSPANIPILEAQMDPTFNETMMQTMHPDTFSATTSPATQFDYATAPGNVADQSAQSTANAQGIDSAQEDDGSDGFVSIQEVEEQYPDHEDNSNVDVSQGATTSLPQAPVSSSEAVQATPATQSTSGVDHASFEPPTATADDSVKQEANTHTDPRQNPLPTQNTATLDLDAILAGLEKQAQVNLVKASPVNSNTTPLQQTKTELSALPPNPNLPPKPPAQDPASQSNFTPSSDIRSYHPHNQKDAPYRAAGLSTLNTNGLPQPPHSYQTPLSSTFVNPTQSPAASNFGQRDGSLTDEDEEVHLDPQTQREYDQFLAFERQNVADGQWDKFAVGSRLFIGNLTTEKVSKKDLYRRFHKYGRLAQISLKQAYGFVQFLDADTCQRALNAEQGQKMRGREMHLEISKPQKNSRARDGGGDNRGARRRSRSPDYSRGGNQAPRGIDRYSSGPQNLSRDRDYRRGPRDEYRRSISPRGGRRNNIDRYDGRRQSRSRSPPYGRDSRPRNDIRNGGIEDDLPLPKRATRDVPDVQIIFADDLDRQFVEWAEKSIQARALRVNVLYLAPHLSEEAVIKRQILEGVQAVVRLSRGHQLKGKIPLQVFDRRAGHHNVQFEQYEDLDPATAAALVLRAKTTHGAPVQQAAYGMPPQGPPAAYGMPPQQPPPNYGYAPPTHQQSPPNSYANHYGQPPVPTAPPQQAPQYPPPGPTQPGPDLARILGQLGTPSQQQTPQGYPQGPQQPPHSQPHAQAPYGQPPQPQSYAPPQQQYSAPPPQQYSAPPPQTTPGGFSGTPAPQQDIQALLANLSAYKPPA</sequence>
<feature type="domain" description="RRM" evidence="3">
    <location>
        <begin position="360"/>
        <end position="431"/>
    </location>
</feature>
<dbReference type="EMBL" id="CP042203">
    <property type="protein sequence ID" value="QDS77855.1"/>
    <property type="molecule type" value="Genomic_DNA"/>
</dbReference>
<evidence type="ECO:0000256" key="2">
    <source>
        <dbReference type="SAM" id="MobiDB-lite"/>
    </source>
</evidence>
<protein>
    <recommendedName>
        <fullName evidence="3">RRM domain-containing protein</fullName>
    </recommendedName>
</protein>
<dbReference type="Gene3D" id="3.30.70.330">
    <property type="match status" value="1"/>
</dbReference>
<feature type="region of interest" description="Disordered" evidence="2">
    <location>
        <begin position="1"/>
        <end position="33"/>
    </location>
</feature>
<dbReference type="SUPFAM" id="SSF54928">
    <property type="entry name" value="RNA-binding domain, RBD"/>
    <property type="match status" value="1"/>
</dbReference>
<dbReference type="SMART" id="SM00360">
    <property type="entry name" value="RRM"/>
    <property type="match status" value="1"/>
</dbReference>
<keyword evidence="1" id="KW-0694">RNA-binding</keyword>
<feature type="region of interest" description="Disordered" evidence="2">
    <location>
        <begin position="663"/>
        <end position="818"/>
    </location>
</feature>
<dbReference type="InterPro" id="IPR012677">
    <property type="entry name" value="Nucleotide-bd_a/b_plait_sf"/>
</dbReference>
<feature type="compositionally biased region" description="Polar residues" evidence="2">
    <location>
        <begin position="694"/>
        <end position="704"/>
    </location>
</feature>
<accession>A0A517LQC7</accession>
<feature type="region of interest" description="Disordered" evidence="2">
    <location>
        <begin position="112"/>
        <end position="188"/>
    </location>
</feature>
<feature type="compositionally biased region" description="Polar residues" evidence="2">
    <location>
        <begin position="77"/>
        <end position="91"/>
    </location>
</feature>
<feature type="compositionally biased region" description="Pro residues" evidence="2">
    <location>
        <begin position="234"/>
        <end position="246"/>
    </location>
</feature>
<feature type="region of interest" description="Disordered" evidence="2">
    <location>
        <begin position="50"/>
        <end position="99"/>
    </location>
</feature>
<organism evidence="4 5">
    <name type="scientific">Venturia effusa</name>
    <dbReference type="NCBI Taxonomy" id="50376"/>
    <lineage>
        <taxon>Eukaryota</taxon>
        <taxon>Fungi</taxon>
        <taxon>Dikarya</taxon>
        <taxon>Ascomycota</taxon>
        <taxon>Pezizomycotina</taxon>
        <taxon>Dothideomycetes</taxon>
        <taxon>Pleosporomycetidae</taxon>
        <taxon>Venturiales</taxon>
        <taxon>Venturiaceae</taxon>
        <taxon>Venturia</taxon>
    </lineage>
</organism>
<dbReference type="InterPro" id="IPR000504">
    <property type="entry name" value="RRM_dom"/>
</dbReference>
<feature type="compositionally biased region" description="Basic and acidic residues" evidence="2">
    <location>
        <begin position="420"/>
        <end position="446"/>
    </location>
</feature>
<feature type="compositionally biased region" description="Low complexity" evidence="2">
    <location>
        <begin position="739"/>
        <end position="757"/>
    </location>
</feature>
<dbReference type="CDD" id="cd12342">
    <property type="entry name" value="RRM_Nab3p"/>
    <property type="match status" value="1"/>
</dbReference>
<evidence type="ECO:0000259" key="3">
    <source>
        <dbReference type="PROSITE" id="PS50102"/>
    </source>
</evidence>
<feature type="compositionally biased region" description="Polar residues" evidence="2">
    <location>
        <begin position="120"/>
        <end position="153"/>
    </location>
</feature>
<feature type="compositionally biased region" description="Pro residues" evidence="2">
    <location>
        <begin position="790"/>
        <end position="803"/>
    </location>
</feature>
<keyword evidence="5" id="KW-1185">Reference proteome</keyword>
<dbReference type="Proteomes" id="UP000316270">
    <property type="component" value="Chromosome 19"/>
</dbReference>
<feature type="compositionally biased region" description="Polar residues" evidence="2">
    <location>
        <begin position="279"/>
        <end position="314"/>
    </location>
</feature>
<proteinExistence type="predicted"/>
<reference evidence="4 5" key="1">
    <citation type="submission" date="2019-07" db="EMBL/GenBank/DDBJ databases">
        <title>Finished genome of Venturia effusa.</title>
        <authorList>
            <person name="Young C.A."/>
            <person name="Cox M.P."/>
            <person name="Ganley A.R.D."/>
            <person name="David W.J."/>
        </authorList>
    </citation>
    <scope>NUCLEOTIDE SEQUENCE [LARGE SCALE GENOMIC DNA]</scope>
    <source>
        <strain evidence="5">albino</strain>
    </source>
</reference>
<name>A0A517LQC7_9PEZI</name>
<dbReference type="PANTHER" id="PTHR23295">
    <property type="entry name" value="NUCLEAR RECEPTOR COACTIVATOR 5-RELATED"/>
    <property type="match status" value="1"/>
</dbReference>
<dbReference type="Pfam" id="PF00076">
    <property type="entry name" value="RRM_1"/>
    <property type="match status" value="1"/>
</dbReference>
<dbReference type="InterPro" id="IPR034167">
    <property type="entry name" value="Nab3_RRM"/>
</dbReference>
<dbReference type="InterPro" id="IPR052600">
    <property type="entry name" value="Nuc_rcpt_coact/corep"/>
</dbReference>
<feature type="region of interest" description="Disordered" evidence="2">
    <location>
        <begin position="416"/>
        <end position="545"/>
    </location>
</feature>
<feature type="compositionally biased region" description="Low complexity" evidence="2">
    <location>
        <begin position="779"/>
        <end position="789"/>
    </location>
</feature>
<gene>
    <name evidence="4" type="ORF">FKW77_000131</name>
</gene>
<dbReference type="PROSITE" id="PS50102">
    <property type="entry name" value="RRM"/>
    <property type="match status" value="1"/>
</dbReference>
<feature type="compositionally biased region" description="Basic and acidic residues" evidence="2">
    <location>
        <begin position="478"/>
        <end position="493"/>
    </location>
</feature>
<feature type="compositionally biased region" description="Basic and acidic residues" evidence="2">
    <location>
        <begin position="168"/>
        <end position="180"/>
    </location>
</feature>
<dbReference type="AlphaFoldDB" id="A0A517LQC7"/>
<dbReference type="InterPro" id="IPR035979">
    <property type="entry name" value="RBD_domain_sf"/>
</dbReference>
<dbReference type="STRING" id="50376.A0A517LQC7"/>
<dbReference type="PANTHER" id="PTHR23295:SF6">
    <property type="entry name" value="NEOSIN, ISOFORM A"/>
    <property type="match status" value="1"/>
</dbReference>
<evidence type="ECO:0000313" key="5">
    <source>
        <dbReference type="Proteomes" id="UP000316270"/>
    </source>
</evidence>
<feature type="compositionally biased region" description="Pro residues" evidence="2">
    <location>
        <begin position="710"/>
        <end position="731"/>
    </location>
</feature>
<feature type="region of interest" description="Disordered" evidence="2">
    <location>
        <begin position="216"/>
        <end position="320"/>
    </location>
</feature>